<dbReference type="AlphaFoldDB" id="A0ABD2XBE8"/>
<sequence length="252" mass="29432">MAPERRHHHHHHNHRVAKKRVRILPGHEARFIEKRRPQRSANRVQKRATKATQRRPTMLQGRAAPRTHKPTVAELVYRYLESVSNRGVCKSQKTSATCQFRRQQRQAHPRRLRPDRRRHQKQCCGGRPRRHNDNNDIDAPRQITNVVGYDEFKRQPASPCGPNNDNVYSYTGAKRNIEKCIYEIISIGTVLGLLQPVDKRGLVFRIAPELKLFSNGNGNDDDKNSSKSRSRSSSPPEKRHRQQPDWDIDRKY</sequence>
<feature type="compositionally biased region" description="Basic residues" evidence="1">
    <location>
        <begin position="44"/>
        <end position="53"/>
    </location>
</feature>
<feature type="compositionally biased region" description="Basic and acidic residues" evidence="1">
    <location>
        <begin position="242"/>
        <end position="252"/>
    </location>
</feature>
<dbReference type="Proteomes" id="UP001627154">
    <property type="component" value="Unassembled WGS sequence"/>
</dbReference>
<evidence type="ECO:0000313" key="3">
    <source>
        <dbReference type="Proteomes" id="UP001627154"/>
    </source>
</evidence>
<name>A0ABD2XBE8_9HYME</name>
<accession>A0ABD2XBE8</accession>
<gene>
    <name evidence="2" type="ORF">TKK_005002</name>
</gene>
<keyword evidence="3" id="KW-1185">Reference proteome</keyword>
<feature type="region of interest" description="Disordered" evidence="1">
    <location>
        <begin position="34"/>
        <end position="65"/>
    </location>
</feature>
<protein>
    <submittedName>
        <fullName evidence="2">Uncharacterized protein</fullName>
    </submittedName>
</protein>
<organism evidence="2 3">
    <name type="scientific">Trichogramma kaykai</name>
    <dbReference type="NCBI Taxonomy" id="54128"/>
    <lineage>
        <taxon>Eukaryota</taxon>
        <taxon>Metazoa</taxon>
        <taxon>Ecdysozoa</taxon>
        <taxon>Arthropoda</taxon>
        <taxon>Hexapoda</taxon>
        <taxon>Insecta</taxon>
        <taxon>Pterygota</taxon>
        <taxon>Neoptera</taxon>
        <taxon>Endopterygota</taxon>
        <taxon>Hymenoptera</taxon>
        <taxon>Apocrita</taxon>
        <taxon>Proctotrupomorpha</taxon>
        <taxon>Chalcidoidea</taxon>
        <taxon>Trichogrammatidae</taxon>
        <taxon>Trichogramma</taxon>
    </lineage>
</organism>
<proteinExistence type="predicted"/>
<feature type="region of interest" description="Disordered" evidence="1">
    <location>
        <begin position="213"/>
        <end position="252"/>
    </location>
</feature>
<feature type="compositionally biased region" description="Basic residues" evidence="1">
    <location>
        <begin position="102"/>
        <end position="121"/>
    </location>
</feature>
<dbReference type="EMBL" id="JBJJXI010000041">
    <property type="protein sequence ID" value="KAL3401996.1"/>
    <property type="molecule type" value="Genomic_DNA"/>
</dbReference>
<reference evidence="2 3" key="1">
    <citation type="journal article" date="2024" name="bioRxiv">
        <title>A reference genome for Trichogramma kaykai: A tiny desert-dwelling parasitoid wasp with competing sex-ratio distorters.</title>
        <authorList>
            <person name="Culotta J."/>
            <person name="Lindsey A.R."/>
        </authorList>
    </citation>
    <scope>NUCLEOTIDE SEQUENCE [LARGE SCALE GENOMIC DNA]</scope>
    <source>
        <strain evidence="2 3">KSX58</strain>
    </source>
</reference>
<evidence type="ECO:0000313" key="2">
    <source>
        <dbReference type="EMBL" id="KAL3401996.1"/>
    </source>
</evidence>
<evidence type="ECO:0000256" key="1">
    <source>
        <dbReference type="SAM" id="MobiDB-lite"/>
    </source>
</evidence>
<feature type="region of interest" description="Disordered" evidence="1">
    <location>
        <begin position="99"/>
        <end position="139"/>
    </location>
</feature>
<comment type="caution">
    <text evidence="2">The sequence shown here is derived from an EMBL/GenBank/DDBJ whole genome shotgun (WGS) entry which is preliminary data.</text>
</comment>